<accession>A0A8J6B1B3</accession>
<gene>
    <name evidence="2" type="ORF">J8273_5015</name>
</gene>
<sequence>MYRMILGSNNVRSMAQMELYHSRSDPGLSIPEHEQDMTRMAICKLYRRGYSQSDLQRMFNMSKTDLRRCLTNPPAMTASNSSGGISRGTSASQVGYRSGVVAQQKPRSGNALTSTIRAFTRVIRR</sequence>
<dbReference type="Proteomes" id="UP000717585">
    <property type="component" value="Unassembled WGS sequence"/>
</dbReference>
<reference evidence="2" key="1">
    <citation type="submission" date="2021-05" db="EMBL/GenBank/DDBJ databases">
        <title>A free-living protist that lacks canonical eukaryotic 1 DNA replication and segregation systems.</title>
        <authorList>
            <person name="Salas-Leiva D.E."/>
            <person name="Tromer E.C."/>
            <person name="Curtis B.A."/>
            <person name="Jerlstrom-Hultqvist J."/>
            <person name="Kolisko M."/>
            <person name="Yi Z."/>
            <person name="Salas-Leiva J.S."/>
            <person name="Gallot-Lavallee L."/>
            <person name="Kops G.J.P.L."/>
            <person name="Archibald J.M."/>
            <person name="Simpson A.G.B."/>
            <person name="Roger A.J."/>
        </authorList>
    </citation>
    <scope>NUCLEOTIDE SEQUENCE</scope>
    <source>
        <strain evidence="2">BICM</strain>
    </source>
</reference>
<evidence type="ECO:0000313" key="3">
    <source>
        <dbReference type="Proteomes" id="UP000717585"/>
    </source>
</evidence>
<keyword evidence="3" id="KW-1185">Reference proteome</keyword>
<evidence type="ECO:0000313" key="2">
    <source>
        <dbReference type="EMBL" id="KAG9393528.1"/>
    </source>
</evidence>
<comment type="caution">
    <text evidence="2">The sequence shown here is derived from an EMBL/GenBank/DDBJ whole genome shotgun (WGS) entry which is preliminary data.</text>
</comment>
<name>A0A8J6B1B3_9EUKA</name>
<feature type="region of interest" description="Disordered" evidence="1">
    <location>
        <begin position="71"/>
        <end position="91"/>
    </location>
</feature>
<dbReference type="AlphaFoldDB" id="A0A8J6B1B3"/>
<evidence type="ECO:0000256" key="1">
    <source>
        <dbReference type="SAM" id="MobiDB-lite"/>
    </source>
</evidence>
<protein>
    <submittedName>
        <fullName evidence="2">Uncharacterized protein</fullName>
    </submittedName>
</protein>
<feature type="compositionally biased region" description="Polar residues" evidence="1">
    <location>
        <begin position="77"/>
        <end position="91"/>
    </location>
</feature>
<proteinExistence type="predicted"/>
<dbReference type="EMBL" id="JAHDYR010000024">
    <property type="protein sequence ID" value="KAG9393528.1"/>
    <property type="molecule type" value="Genomic_DNA"/>
</dbReference>
<organism evidence="2 3">
    <name type="scientific">Carpediemonas membranifera</name>
    <dbReference type="NCBI Taxonomy" id="201153"/>
    <lineage>
        <taxon>Eukaryota</taxon>
        <taxon>Metamonada</taxon>
        <taxon>Carpediemonas-like organisms</taxon>
        <taxon>Carpediemonas</taxon>
    </lineage>
</organism>